<evidence type="ECO:0000256" key="3">
    <source>
        <dbReference type="ARBA" id="ARBA00022553"/>
    </source>
</evidence>
<dbReference type="RefSeq" id="WP_364855632.1">
    <property type="nucleotide sequence ID" value="NZ_JBFAUK010000057.1"/>
</dbReference>
<dbReference type="PROSITE" id="PS52004">
    <property type="entry name" value="KS3_2"/>
    <property type="match status" value="3"/>
</dbReference>
<keyword evidence="4" id="KW-0808">Transferase</keyword>
<keyword evidence="2" id="KW-0596">Phosphopantetheine</keyword>
<dbReference type="Gene3D" id="3.40.47.10">
    <property type="match status" value="3"/>
</dbReference>
<dbReference type="Pfam" id="PF21089">
    <property type="entry name" value="PKS_DH_N"/>
    <property type="match status" value="2"/>
</dbReference>
<feature type="domain" description="Carrier" evidence="9">
    <location>
        <begin position="1745"/>
        <end position="1820"/>
    </location>
</feature>
<dbReference type="SMART" id="SM01294">
    <property type="entry name" value="PKS_PP_betabranch"/>
    <property type="match status" value="3"/>
</dbReference>
<dbReference type="Pfam" id="PF00109">
    <property type="entry name" value="ketoacyl-synt"/>
    <property type="match status" value="3"/>
</dbReference>
<evidence type="ECO:0000256" key="8">
    <source>
        <dbReference type="PROSITE-ProRule" id="PRU01363"/>
    </source>
</evidence>
<feature type="active site" description="Proton acceptor; for dehydratase activity" evidence="8">
    <location>
        <position position="1041"/>
    </location>
</feature>
<feature type="domain" description="Ketosynthase family 3 (KS3)" evidence="10">
    <location>
        <begin position="3564"/>
        <end position="3812"/>
    </location>
</feature>
<feature type="domain" description="Ketosynthase family 3 (KS3)" evidence="10">
    <location>
        <begin position="1844"/>
        <end position="2269"/>
    </location>
</feature>
<dbReference type="InterPro" id="IPR036291">
    <property type="entry name" value="NAD(P)-bd_dom_sf"/>
</dbReference>
<dbReference type="InterPro" id="IPR014031">
    <property type="entry name" value="Ketoacyl_synth_C"/>
</dbReference>
<dbReference type="PANTHER" id="PTHR43775:SF51">
    <property type="entry name" value="INACTIVE PHENOLPHTHIOCEROL SYNTHESIS POLYKETIDE SYNTHASE TYPE I PKS1-RELATED"/>
    <property type="match status" value="1"/>
</dbReference>
<dbReference type="SMART" id="SM00823">
    <property type="entry name" value="PKS_PP"/>
    <property type="match status" value="3"/>
</dbReference>
<evidence type="ECO:0000256" key="1">
    <source>
        <dbReference type="ARBA" id="ARBA00004792"/>
    </source>
</evidence>
<evidence type="ECO:0000259" key="9">
    <source>
        <dbReference type="PROSITE" id="PS50075"/>
    </source>
</evidence>
<feature type="region of interest" description="C-terminal hotdog fold" evidence="8">
    <location>
        <begin position="2873"/>
        <end position="3004"/>
    </location>
</feature>
<dbReference type="Pfam" id="PF00698">
    <property type="entry name" value="Acyl_transf_1"/>
    <property type="match status" value="2"/>
</dbReference>
<dbReference type="SUPFAM" id="SSF47336">
    <property type="entry name" value="ACP-like"/>
    <property type="match status" value="3"/>
</dbReference>
<dbReference type="SMART" id="SM00825">
    <property type="entry name" value="PKS_KS"/>
    <property type="match status" value="3"/>
</dbReference>
<dbReference type="Gene3D" id="3.40.50.720">
    <property type="entry name" value="NAD(P)-binding Rossmann-like Domain"/>
    <property type="match status" value="2"/>
</dbReference>
<dbReference type="PROSITE" id="PS52019">
    <property type="entry name" value="PKS_MFAS_DH"/>
    <property type="match status" value="2"/>
</dbReference>
<dbReference type="InterPro" id="IPR057326">
    <property type="entry name" value="KR_dom"/>
</dbReference>
<dbReference type="SMART" id="SM00827">
    <property type="entry name" value="PKS_AT"/>
    <property type="match status" value="2"/>
</dbReference>
<feature type="region of interest" description="N-terminal hotdog fold" evidence="8">
    <location>
        <begin position="1009"/>
        <end position="1133"/>
    </location>
</feature>
<feature type="non-terminal residue" evidence="12">
    <location>
        <position position="3812"/>
    </location>
</feature>
<dbReference type="InterPro" id="IPR049900">
    <property type="entry name" value="PKS_mFAS_DH"/>
</dbReference>
<comment type="caution">
    <text evidence="8">Lacks conserved residue(s) required for the propagation of feature annotation.</text>
</comment>
<feature type="domain" description="Ketosynthase family 3 (KS3)" evidence="10">
    <location>
        <begin position="117"/>
        <end position="543"/>
    </location>
</feature>
<comment type="caution">
    <text evidence="12">The sequence shown here is derived from an EMBL/GenBank/DDBJ whole genome shotgun (WGS) entry which is preliminary data.</text>
</comment>
<dbReference type="InterPro" id="IPR016035">
    <property type="entry name" value="Acyl_Trfase/lysoPLipase"/>
</dbReference>
<evidence type="ECO:0000259" key="11">
    <source>
        <dbReference type="PROSITE" id="PS52019"/>
    </source>
</evidence>
<sequence>MVSQAGEFRSPNEKPSQTSLLDLISRLAADVLHDAERGTSGPIAPDNSFVELGFHSLAVVEFHRRLTEALGHDLPVTLAYDHPTPRALAGHLHRLLNGTPDPDPETPPATTGEAALHEPVAIVGMACRLPGGITTPEQLWDLLTEGRDAITDFPANRGWDLDRIYSADPEQPGTSYTRKGGFLHDADEFDPAFFGISPREALAMDPQQRLLLETSWEALESAGLDPTTLRGSRTGVFAGVENHEYGPHLHHAADGLEGYLLTGTAASVASGRISYTLAFEGPTITVDTACSGSLVALHLAVQALRRGDCPLALAGGAAVMAAPGGFLAFSRQRGLSEDGRCKAFSADADGTGWAEGAGMLLLERLSDAQRNGHRILGVIRGTAINSDGASNGLTAPNGPAQQRVIRQALADAGLSTTDVDAVEAHGTGTRLGDPIEAQALIDTYGQGRDGGQPLWLGSVKSNIGHAQAAAGIAGVIKMVLALHHATLPRTLHIDQPTPHVDWSAGTVRLLDEARDWPDTERPRRAAVSSFGMSGTNAHVVLEQAPATEPAPAAQPTVTAPLPWVLSANSEAALRAQAQRLATHLDAHPEPSPADIGYSLAVTRARFEHRAVITGTDRPGLRAALQALADGTTTPAVTTATAQPAALAVLFTGQGSQRAGMGRELHATHPVFAEAFDEACAHLDIHLERPLKDIVFGTDQALLDETVHTQAALFATEVALYRLVESWGITPDYLAGHSVGEIAAAHVAGVLSLSDAAILVTARGRLMQALPAGGAMAALEATEAEATAWLDGKDTRASIAAVNGPRSVVVSGDEDTVRQVMEQARTAGRRVHRLRVSHAFHSPRMDAMLDEFRRYARVLDYSPPAIPIVSNVTGAIATTEELCSPDYWVRHVRQAVRFADGMATLERQGARHYLELGPDGVLSGMGQQCVGDGAVFASALRKDRPEPHTLTTAVGTLHVHGVDLDWEGVFAGRAARRVELPHYAFQRQRYWLEPATTGDATGLGQDVSGHPLLGAVVTVPQPDTVVLTGRLTVQSHPWLAGHTVHGTPVIPGAALAELAVHAADQVGLSTVENLTLHSPLTTGTTGATALRVTAGAAENDGRRHLWIHSRPQDAPDAPWTLHATGVLTATAAVPGPAPEPSPWPPRGARPVDLDSLYTQLADAGWEYGPTARALTAAWRLKDEVFAETTLPEGTTADDFALHPVLADAALHAVALQDGTARAPFTWDRLNLHATGATTLRIRLTPNAGSVEINATDTTGEPVLTAHTGDWRPITAEELAQGHNGLQRALFQVQWTQQTVAAPAAAPGTHATITDPAGLAGAAGARLLLAPLTTSGNNGENADGNTGLPGAVHTATERALALIQAFLADDRFADSRLVFLSHGAVAVSDQDDTTDLVHAPVWGLVRAAQSENPDRFVLIDTDADLDADQLWPLAMGEEPQLAVRGGMVYTPRLARVTTAATDGFTPGDGTVLITGGTGGLGSLFARHLVTEHGVRSLLLTSRRGLEAEGAAELVAELAEQGAEVEVAACDVSDRDAVANLLQGRRLTAVIHTAGVLDDGTVGSLTPERLATVLRPKADAAWHLHELTRDQQLSAFVLFSSSAGLFGDAGQGNYAAANTFLDALATHRRAHGLPGLSLQWGLWEPSAGMGSRLTDADIERIRRNGMAPLTAELGLALLSAAATAGGTPVLAPMNLDLPALRSANAPVPALLRGLLGAPARRTAAAKTGTHASSLARGLAGLPPEQRENTLLDLVRGHVAAVLGHQDGNAIEPGRAFAELGFDSLTAVELRNRINAATGLRLPTTLVFDYPNSAALVRHLLTELSGEPLGELPGGLPADTERSARSDEEPIAIVGMACRYPGDINSPDDLWRLVLNGAEGNSPFPADRGWDVERLYDPNPERTGTTYVREGGFVPAAEFDADFFGISPREALAMDPQQRLLLEASWEALESAGIDPAVLRGSRTGVFAGIMNTDYFPGLASVPQDLEGYLSTGTSGSVASGRISYTLGLEGPAVSVDTACSSSLVALHLAVQSLRRGECELALAGGVTVMATPDTFVDFSRQRGLAADGRCKAFAAAADGTIWGEGVGMLLVERLSDAVRKGHRVLGVVRGTAVNQDGASNGLTAPNGPSQQRVIRQALADAGLRTDQIDAVEAHGTGTRLGDPIEAQALLATYGQGRSEDRPLWLGSIKSNIGHSQAAAGVAGVIKMVQAMRHGVLPKTLHVDAPTPEVDWSAGAVELLTEAREWPEVGRPRRAAVSSFGISGTNAHVVLEQAPEPAVAAVEPVVDTVLPWVLSAKSEAAVRSQADRLVAFLEERAGLSPVDVGYSLAVARSRFEHRAVVVGADRDELLASVRALAAGEASGAVVSGSAVSGARLALLFTGQGSQRAGMGRELYETFPVFADAFNEVCAHLDEQLDRSLKDVVFGDGSSLLDQTVFTQAALFALEVALFRLVESWGVRPDFLIGHSVGEIVAAHVAGVLSLADAATLVAARGRLMQALPTGGAMAAVEATELEVAGWIAGRDSEIAIAAVNGPSSVVVSGDEAAVEAVVVQARAAGRRVRRLTVSHAFHSPRMEPMLEDFRAVLTGLSFNAPQIPVVSNVTGTLATAEELCSPDYWVRHVRQAVRFADGMAYLSGQGVDKFLELGPDGILSGMGQACVSEGAVFASVLRKDRPEAQTFTTVIGTMHAHGTDLDWEGVFAGRAAKRVDLPTYAFQHQRYWLELSVSTGDLTPVGQTPLDHPLLGAVVALPEANALVLTGSLSLRSHPWLADSMLMGSVVVPATALVELAFKAGDRVACGAIERLTLQEPLVLAEDDGVDLRVSVSALDESGRRTVAVHSRPRGAMDVAPWTLHATGTLVETPPHSSFDLSDWPPRGAKRLEPALVRDRLAAVGWDLGPALRGLRAAWRHRDEVYAEVALPEGLENEGYALHPALLDAALHAVAVDGETARIPSCWDQVALHATGASVLRMRFVLGEDTMSVEAADESGGPVFSARALKWRPVSAEELAKAQGGFRDALFRVEWMALPLPAPERPRPATTVITDSTGLDEAVGAELIFVPFGPVMGDAQTLAAEVRSATHRALELMQTFLADERFTGSRLVFVTRGAVSVADGEDVIDLMRAPVWGLVRAAQSENPDRFVLIDAEGEPNTDELWPLAVCGEPELAVRDGGVRIPRLARVPSLDTTARFDLGDGTVLITGGTGTLGGLIARHLVTRHGVRRLLLVSRRGLAAEGAEELVAELSELGAQAEVAACDVADREALSALLAGHPLTAVFHTAGVLDDGTIDSLTPERLDNVLRPKMDAAWHLHELTRDMELSAFVMFSSAAGVFGVAGQGNYATANTFLDALAAHRRAHGLPATSLAWGFWELRSGFTAHLSDGDLNRIRRDGVLPLTADQGLALLDVAAGRAEDALLVPMPLDLAALRAHGAALHSLLRGLVGVPTSRRSVLGGAGQPEASSLARRLEALPEQEQLELLLDLVRTQVAAALGHDGAGAVEPARAFKDLGFDSLTAVELRNRLNAATGLRLPATLVYDYPSPITLAEFLRDEATGALSRTEAPEPAVGRAALDDDPVVIVGMACRYPGGVTSPEELWRLLLDGREGLSEFPADRGWDLDSLFDPDPDRPGTTYARVGGFLDGAGEFDADFFGISPREALAMDPQQRLLLEASWEALESAGIDPASLRGSQTGVFTGVLGTDYFPGLGTVPDEFEGYLSTGTSASVASGRVSYTLGLEGPAMSVDTACSSSLVALHLAMQALRQGDCDLALVGGVTVIAGPDTFIDFSRQRGLAADGRCKAFAAGADGTGWAEGVGMLLVERL</sequence>
<dbReference type="Pfam" id="PF00550">
    <property type="entry name" value="PP-binding"/>
    <property type="match status" value="3"/>
</dbReference>
<name>A0ABV3K7X6_STRON</name>
<feature type="domain" description="Carrier" evidence="9">
    <location>
        <begin position="3468"/>
        <end position="3543"/>
    </location>
</feature>
<dbReference type="SMART" id="SM00822">
    <property type="entry name" value="PKS_KR"/>
    <property type="match status" value="2"/>
</dbReference>
<dbReference type="InterPro" id="IPR018201">
    <property type="entry name" value="Ketoacyl_synth_AS"/>
</dbReference>
<dbReference type="InterPro" id="IPR049551">
    <property type="entry name" value="PKS_DH_C"/>
</dbReference>
<dbReference type="PANTHER" id="PTHR43775">
    <property type="entry name" value="FATTY ACID SYNTHASE"/>
    <property type="match status" value="1"/>
</dbReference>
<protein>
    <submittedName>
        <fullName evidence="12">SDR family NAD(P)-dependent oxidoreductase</fullName>
    </submittedName>
</protein>
<evidence type="ECO:0000313" key="12">
    <source>
        <dbReference type="EMBL" id="MEV5511253.1"/>
    </source>
</evidence>
<dbReference type="Pfam" id="PF22953">
    <property type="entry name" value="SpnB_Rossmann"/>
    <property type="match status" value="2"/>
</dbReference>
<keyword evidence="13" id="KW-1185">Reference proteome</keyword>
<dbReference type="SUPFAM" id="SSF53901">
    <property type="entry name" value="Thiolase-like"/>
    <property type="match status" value="3"/>
</dbReference>
<dbReference type="Gene3D" id="1.10.1200.10">
    <property type="entry name" value="ACP-like"/>
    <property type="match status" value="3"/>
</dbReference>
<feature type="active site" description="Proton donor; for dehydratase activity" evidence="8">
    <location>
        <position position="1206"/>
    </location>
</feature>
<organism evidence="12 13">
    <name type="scientific">Streptomyces orinoci</name>
    <name type="common">Streptoverticillium orinoci</name>
    <dbReference type="NCBI Taxonomy" id="67339"/>
    <lineage>
        <taxon>Bacteria</taxon>
        <taxon>Bacillati</taxon>
        <taxon>Actinomycetota</taxon>
        <taxon>Actinomycetes</taxon>
        <taxon>Kitasatosporales</taxon>
        <taxon>Streptomycetaceae</taxon>
        <taxon>Streptomyces</taxon>
    </lineage>
</organism>
<proteinExistence type="predicted"/>
<dbReference type="Pfam" id="PF02801">
    <property type="entry name" value="Ketoacyl-synt_C"/>
    <property type="match status" value="2"/>
</dbReference>
<evidence type="ECO:0000256" key="2">
    <source>
        <dbReference type="ARBA" id="ARBA00022450"/>
    </source>
</evidence>
<keyword evidence="5" id="KW-0045">Antibiotic biosynthesis</keyword>
<dbReference type="Proteomes" id="UP001552594">
    <property type="component" value="Unassembled WGS sequence"/>
</dbReference>
<feature type="domain" description="PKS/mFAS DH" evidence="11">
    <location>
        <begin position="2736"/>
        <end position="3004"/>
    </location>
</feature>
<dbReference type="InterPro" id="IPR006162">
    <property type="entry name" value="Ppantetheine_attach_site"/>
</dbReference>
<feature type="region of interest" description="N-terminal hotdog fold" evidence="8">
    <location>
        <begin position="2736"/>
        <end position="2861"/>
    </location>
</feature>
<dbReference type="InterPro" id="IPR009081">
    <property type="entry name" value="PP-bd_ACP"/>
</dbReference>
<dbReference type="Gene3D" id="3.10.129.110">
    <property type="entry name" value="Polyketide synthase dehydratase"/>
    <property type="match status" value="2"/>
</dbReference>
<dbReference type="PROSITE" id="PS50075">
    <property type="entry name" value="CARRIER"/>
    <property type="match status" value="3"/>
</dbReference>
<dbReference type="Pfam" id="PF14765">
    <property type="entry name" value="PS-DH"/>
    <property type="match status" value="2"/>
</dbReference>
<dbReference type="Pfam" id="PF16197">
    <property type="entry name" value="KAsynt_C_assoc"/>
    <property type="match status" value="2"/>
</dbReference>
<dbReference type="InterPro" id="IPR049552">
    <property type="entry name" value="PKS_DH_N"/>
</dbReference>
<dbReference type="InterPro" id="IPR020806">
    <property type="entry name" value="PKS_PP-bd"/>
</dbReference>
<evidence type="ECO:0000256" key="4">
    <source>
        <dbReference type="ARBA" id="ARBA00022679"/>
    </source>
</evidence>
<evidence type="ECO:0000259" key="10">
    <source>
        <dbReference type="PROSITE" id="PS52004"/>
    </source>
</evidence>
<gene>
    <name evidence="12" type="ORF">AB0L16_33400</name>
</gene>
<dbReference type="Gene3D" id="3.40.366.10">
    <property type="entry name" value="Malonyl-Coenzyme A Acyl Carrier Protein, domain 2"/>
    <property type="match status" value="2"/>
</dbReference>
<comment type="pathway">
    <text evidence="1">Antibiotic biosynthesis.</text>
</comment>
<feature type="domain" description="PKS/mFAS DH" evidence="11">
    <location>
        <begin position="1009"/>
        <end position="1300"/>
    </location>
</feature>
<dbReference type="InterPro" id="IPR014043">
    <property type="entry name" value="Acyl_transferase_dom"/>
</dbReference>
<evidence type="ECO:0000313" key="13">
    <source>
        <dbReference type="Proteomes" id="UP001552594"/>
    </source>
</evidence>
<keyword evidence="6" id="KW-0511">Multifunctional enzyme</keyword>
<evidence type="ECO:0000256" key="5">
    <source>
        <dbReference type="ARBA" id="ARBA00023194"/>
    </source>
</evidence>
<dbReference type="SUPFAM" id="SSF55048">
    <property type="entry name" value="Probable ACP-binding domain of malonyl-CoA ACP transacylase"/>
    <property type="match status" value="2"/>
</dbReference>
<dbReference type="SUPFAM" id="SSF51735">
    <property type="entry name" value="NAD(P)-binding Rossmann-fold domains"/>
    <property type="match status" value="4"/>
</dbReference>
<dbReference type="InterPro" id="IPR020841">
    <property type="entry name" value="PKS_Beta-ketoAc_synthase_dom"/>
</dbReference>
<reference evidence="12 13" key="1">
    <citation type="submission" date="2024-06" db="EMBL/GenBank/DDBJ databases">
        <title>The Natural Products Discovery Center: Release of the First 8490 Sequenced Strains for Exploring Actinobacteria Biosynthetic Diversity.</title>
        <authorList>
            <person name="Kalkreuter E."/>
            <person name="Kautsar S.A."/>
            <person name="Yang D."/>
            <person name="Bader C.D."/>
            <person name="Teijaro C.N."/>
            <person name="Fluegel L."/>
            <person name="Davis C.M."/>
            <person name="Simpson J.R."/>
            <person name="Lauterbach L."/>
            <person name="Steele A.D."/>
            <person name="Gui C."/>
            <person name="Meng S."/>
            <person name="Li G."/>
            <person name="Viehrig K."/>
            <person name="Ye F."/>
            <person name="Su P."/>
            <person name="Kiefer A.F."/>
            <person name="Nichols A."/>
            <person name="Cepeda A.J."/>
            <person name="Yan W."/>
            <person name="Fan B."/>
            <person name="Jiang Y."/>
            <person name="Adhikari A."/>
            <person name="Zheng C.-J."/>
            <person name="Schuster L."/>
            <person name="Cowan T.M."/>
            <person name="Smanski M.J."/>
            <person name="Chevrette M.G."/>
            <person name="De Carvalho L.P.S."/>
            <person name="Shen B."/>
        </authorList>
    </citation>
    <scope>NUCLEOTIDE SEQUENCE [LARGE SCALE GENOMIC DNA]</scope>
    <source>
        <strain evidence="12 13">NPDC052347</strain>
    </source>
</reference>
<dbReference type="InterPro" id="IPR036736">
    <property type="entry name" value="ACP-like_sf"/>
</dbReference>
<evidence type="ECO:0000256" key="7">
    <source>
        <dbReference type="ARBA" id="ARBA00023315"/>
    </source>
</evidence>
<dbReference type="InterPro" id="IPR001227">
    <property type="entry name" value="Ac_transferase_dom_sf"/>
</dbReference>
<dbReference type="SMART" id="SM00826">
    <property type="entry name" value="PKS_DH"/>
    <property type="match status" value="2"/>
</dbReference>
<dbReference type="InterPro" id="IPR032821">
    <property type="entry name" value="PKS_assoc"/>
</dbReference>
<dbReference type="InterPro" id="IPR016036">
    <property type="entry name" value="Malonyl_transacylase_ACP-bd"/>
</dbReference>
<dbReference type="PROSITE" id="PS00606">
    <property type="entry name" value="KS3_1"/>
    <property type="match status" value="2"/>
</dbReference>
<dbReference type="InterPro" id="IPR055123">
    <property type="entry name" value="SpnB-like_Rossmann"/>
</dbReference>
<dbReference type="InterPro" id="IPR020807">
    <property type="entry name" value="PKS_DH"/>
</dbReference>
<dbReference type="CDD" id="cd00833">
    <property type="entry name" value="PKS"/>
    <property type="match status" value="3"/>
</dbReference>
<feature type="domain" description="Carrier" evidence="9">
    <location>
        <begin position="18"/>
        <end position="96"/>
    </location>
</feature>
<dbReference type="InterPro" id="IPR050091">
    <property type="entry name" value="PKS_NRPS_Biosynth_Enz"/>
</dbReference>
<dbReference type="Gene3D" id="3.30.70.3290">
    <property type="match status" value="2"/>
</dbReference>
<evidence type="ECO:0000256" key="6">
    <source>
        <dbReference type="ARBA" id="ARBA00023268"/>
    </source>
</evidence>
<keyword evidence="7" id="KW-0012">Acyltransferase</keyword>
<dbReference type="InterPro" id="IPR016039">
    <property type="entry name" value="Thiolase-like"/>
</dbReference>
<dbReference type="EMBL" id="JBFAUK010000057">
    <property type="protein sequence ID" value="MEV5511253.1"/>
    <property type="molecule type" value="Genomic_DNA"/>
</dbReference>
<keyword evidence="3" id="KW-0597">Phosphoprotein</keyword>
<dbReference type="InterPro" id="IPR013968">
    <property type="entry name" value="PKS_KR"/>
</dbReference>
<dbReference type="PROSITE" id="PS00012">
    <property type="entry name" value="PHOSPHOPANTETHEINE"/>
    <property type="match status" value="2"/>
</dbReference>
<dbReference type="InterPro" id="IPR042104">
    <property type="entry name" value="PKS_dehydratase_sf"/>
</dbReference>
<feature type="region of interest" description="C-terminal hotdog fold" evidence="8">
    <location>
        <begin position="1147"/>
        <end position="1300"/>
    </location>
</feature>
<dbReference type="InterPro" id="IPR014030">
    <property type="entry name" value="Ketoacyl_synth_N"/>
</dbReference>
<dbReference type="SUPFAM" id="SSF52151">
    <property type="entry name" value="FabD/lysophospholipase-like"/>
    <property type="match status" value="2"/>
</dbReference>
<dbReference type="CDD" id="cd08956">
    <property type="entry name" value="KR_3_FAS_SDR_x"/>
    <property type="match status" value="2"/>
</dbReference>
<dbReference type="Pfam" id="PF08659">
    <property type="entry name" value="KR"/>
    <property type="match status" value="2"/>
</dbReference>
<accession>A0ABV3K7X6</accession>